<dbReference type="PANTHER" id="PTHR42776">
    <property type="entry name" value="SERINE PEPTIDASE S9 FAMILY MEMBER"/>
    <property type="match status" value="1"/>
</dbReference>
<comment type="caution">
    <text evidence="12">The sequence shown here is derived from an EMBL/GenBank/DDBJ whole genome shotgun (WGS) entry which is preliminary data.</text>
</comment>
<dbReference type="PROSITE" id="PS00708">
    <property type="entry name" value="PRO_ENDOPEP_SER"/>
    <property type="match status" value="1"/>
</dbReference>
<dbReference type="Gene3D" id="3.40.50.1820">
    <property type="entry name" value="alpha/beta hydrolase"/>
    <property type="match status" value="2"/>
</dbReference>
<evidence type="ECO:0000256" key="5">
    <source>
        <dbReference type="ARBA" id="ARBA00012917"/>
    </source>
</evidence>
<dbReference type="AlphaFoldDB" id="A0A314UBA8"/>
<dbReference type="InterPro" id="IPR045550">
    <property type="entry name" value="AARE_N"/>
</dbReference>
<evidence type="ECO:0000313" key="13">
    <source>
        <dbReference type="Proteomes" id="UP000250321"/>
    </source>
</evidence>
<evidence type="ECO:0000256" key="3">
    <source>
        <dbReference type="ARBA" id="ARBA00010040"/>
    </source>
</evidence>
<evidence type="ECO:0000256" key="1">
    <source>
        <dbReference type="ARBA" id="ARBA00000721"/>
    </source>
</evidence>
<proteinExistence type="inferred from homology"/>
<comment type="catalytic activity">
    <reaction evidence="1">
        <text>Cleavage of an N-acetyl or N-formyl amino acid from the N-terminus of a polypeptide.</text>
        <dbReference type="EC" id="3.4.19.1"/>
    </reaction>
</comment>
<evidence type="ECO:0000256" key="7">
    <source>
        <dbReference type="ARBA" id="ARBA00022801"/>
    </source>
</evidence>
<feature type="domain" description="FAR1" evidence="10">
    <location>
        <begin position="869"/>
        <end position="953"/>
    </location>
</feature>
<evidence type="ECO:0000256" key="8">
    <source>
        <dbReference type="SAM" id="MobiDB-lite"/>
    </source>
</evidence>
<dbReference type="GO" id="GO:0005737">
    <property type="term" value="C:cytoplasm"/>
    <property type="evidence" value="ECO:0007669"/>
    <property type="project" value="UniProtKB-SubCell"/>
</dbReference>
<keyword evidence="7" id="KW-0378">Hydrolase</keyword>
<dbReference type="Pfam" id="PF00326">
    <property type="entry name" value="Peptidase_S9"/>
    <property type="match status" value="1"/>
</dbReference>
<dbReference type="STRING" id="2094558.A0A314UBA8"/>
<name>A0A314UBA8_PRUYE</name>
<dbReference type="InterPro" id="IPR029058">
    <property type="entry name" value="AB_hydrolase_fold"/>
</dbReference>
<feature type="compositionally biased region" description="Basic and acidic residues" evidence="8">
    <location>
        <begin position="190"/>
        <end position="202"/>
    </location>
</feature>
<keyword evidence="6" id="KW-0963">Cytoplasm</keyword>
<dbReference type="InterPro" id="IPR001375">
    <property type="entry name" value="Peptidase_S9_cat"/>
</dbReference>
<dbReference type="Proteomes" id="UP000250321">
    <property type="component" value="Unassembled WGS sequence"/>
</dbReference>
<evidence type="ECO:0000256" key="4">
    <source>
        <dbReference type="ARBA" id="ARBA00011881"/>
    </source>
</evidence>
<dbReference type="InterPro" id="IPR002471">
    <property type="entry name" value="Pept_S9_AS"/>
</dbReference>
<reference evidence="12 13" key="1">
    <citation type="submission" date="2018-02" db="EMBL/GenBank/DDBJ databases">
        <title>Draft genome of wild Prunus yedoensis var. nudiflora.</title>
        <authorList>
            <person name="Baek S."/>
            <person name="Kim J.-H."/>
            <person name="Choi K."/>
            <person name="Kim G.-B."/>
            <person name="Cho A."/>
            <person name="Jang H."/>
            <person name="Shin C.-H."/>
            <person name="Yu H.-J."/>
            <person name="Mun J.-H."/>
        </authorList>
    </citation>
    <scope>NUCLEOTIDE SEQUENCE [LARGE SCALE GENOMIC DNA]</scope>
    <source>
        <strain evidence="13">cv. Jeju island</strain>
        <tissue evidence="12">Leaf</tissue>
    </source>
</reference>
<comment type="similarity">
    <text evidence="3">Belongs to the peptidase S9C family.</text>
</comment>
<dbReference type="GO" id="GO:0008242">
    <property type="term" value="F:omega peptidase activity"/>
    <property type="evidence" value="ECO:0007669"/>
    <property type="project" value="UniProtKB-EC"/>
</dbReference>
<dbReference type="GO" id="GO:0004252">
    <property type="term" value="F:serine-type endopeptidase activity"/>
    <property type="evidence" value="ECO:0007669"/>
    <property type="project" value="InterPro"/>
</dbReference>
<dbReference type="GO" id="GO:0006508">
    <property type="term" value="P:proteolysis"/>
    <property type="evidence" value="ECO:0007669"/>
    <property type="project" value="InterPro"/>
</dbReference>
<evidence type="ECO:0000313" key="12">
    <source>
        <dbReference type="EMBL" id="PQM34122.1"/>
    </source>
</evidence>
<evidence type="ECO:0000259" key="9">
    <source>
        <dbReference type="Pfam" id="PF00326"/>
    </source>
</evidence>
<comment type="subunit">
    <text evidence="4">Homotetramer.</text>
</comment>
<dbReference type="PANTHER" id="PTHR42776:SF4">
    <property type="entry name" value="ACYLAMINO-ACID-RELEASING ENZYME"/>
    <property type="match status" value="1"/>
</dbReference>
<evidence type="ECO:0000259" key="10">
    <source>
        <dbReference type="Pfam" id="PF03101"/>
    </source>
</evidence>
<evidence type="ECO:0000259" key="11">
    <source>
        <dbReference type="Pfam" id="PF19283"/>
    </source>
</evidence>
<protein>
    <recommendedName>
        <fullName evidence="5">acylaminoacyl-peptidase</fullName>
        <ecNumber evidence="5">3.4.19.1</ecNumber>
    </recommendedName>
</protein>
<accession>A0A314UBA8</accession>
<feature type="domain" description="Acylamino-acid-releasing enzyme N-terminal" evidence="11">
    <location>
        <begin position="10"/>
        <end position="491"/>
    </location>
</feature>
<keyword evidence="13" id="KW-1185">Reference proteome</keyword>
<dbReference type="SUPFAM" id="SSF53474">
    <property type="entry name" value="alpha/beta-Hydrolases"/>
    <property type="match status" value="1"/>
</dbReference>
<dbReference type="InterPro" id="IPR004330">
    <property type="entry name" value="FAR1_DNA_bnd_dom"/>
</dbReference>
<dbReference type="SUPFAM" id="SSF82171">
    <property type="entry name" value="DPP6 N-terminal domain-like"/>
    <property type="match status" value="1"/>
</dbReference>
<evidence type="ECO:0000256" key="6">
    <source>
        <dbReference type="ARBA" id="ARBA00022490"/>
    </source>
</evidence>
<dbReference type="Pfam" id="PF03101">
    <property type="entry name" value="FAR1"/>
    <property type="match status" value="1"/>
</dbReference>
<feature type="region of interest" description="Disordered" evidence="8">
    <location>
        <begin position="176"/>
        <end position="202"/>
    </location>
</feature>
<gene>
    <name evidence="12" type="ORF">Pyn_36289</name>
</gene>
<dbReference type="Pfam" id="PF19283">
    <property type="entry name" value="APEH_N"/>
    <property type="match status" value="1"/>
</dbReference>
<feature type="domain" description="Peptidase S9 prolyl oligopeptidase catalytic" evidence="9">
    <location>
        <begin position="554"/>
        <end position="655"/>
    </location>
</feature>
<dbReference type="EMBL" id="PJQY01003831">
    <property type="protein sequence ID" value="PQM34122.1"/>
    <property type="molecule type" value="Genomic_DNA"/>
</dbReference>
<sequence length="962" mass="104937">MDGSKAGPLKELPLGIDATTEEEYASQSRLLQEFTSISSIDKAWIFKSDSGIGSQAMFSISQPNLLANKRKKFILSSHISRESNNSVNFQWAPFPVEMTGVSVIVPSPSGAKLLVVRNPENESPCQFEIWGRAQVEKEFHIPQSVHGSVYADGWFQGISWNSDETLISYVAEEPSPSKPTFTGQGYKKGSSTEKDFGNWKGQGDWKEEWGKPMLEKGSLHFLSSTLTEAQAVKGIEKSLSVGQVVWAPPVRGSHQYLVFVGWSEGTRKLGIKYCFNRPCALYVVRAPNFESEADGPELKDNSTEDFPVVNLTQSISSAFYPRFSPDGKFLSFLSARSSVESGAHSATDSLHRIDWPIDGLLSSSAKIVDVVPVVMCAEDGSFPGLYWSSFLSNPWLSDGCTMIITSFWGSCQVILSVNVLSGEVLRISPTDSNSSWSVLTLDGDNIVAVSSSPVDVPHINYGYLVDKESKSTGWSWLNVPSPTNECSDKVKSLLSSLQFSIMKIPLRDVSDSVTKGAAKPIEAIFVSSKTKRNDPFDPLIVILHGGPHAVSLSSFSKSLAFLSSIGFNLLLVNYRGSLGFGEEALQSLLGKVGSQDVNDVLVAIDHVIDLGLASPSKLAVLGGSHGGFLTTHLIGQAPDKFVAAAALNPVCNLALMAPDKFAAAATRNPACNLALMVGRTDIPDWCYVEAYGSEGKNTFTEAPSAEHLTLFHRKSPISHSSKVKTPTLFLLGDVRLPVFTGLQYARALKEKGVPVKVNVFPNDAHAIERPQSDFESFLNIGPSSDFCHRFAGFLTPFLRSTPSSMVLGMEEYSNISASLEIIDEDEVVELESDGIKIENNGDDEITDVKEKIQEPKVGMVFDNIYELIQYYREYGKQSGFPVIKRSSTKGDDGELRYITLACARSGTCKSNSSNTLKPHPSIKNNCKAQIRAGLSLSGSWQVNSIKLDHNHDLRDIIGCQHL</sequence>
<dbReference type="OrthoDB" id="416344at2759"/>
<comment type="subcellular location">
    <subcellularLocation>
        <location evidence="2">Cytoplasm</location>
    </subcellularLocation>
</comment>
<evidence type="ECO:0000256" key="2">
    <source>
        <dbReference type="ARBA" id="ARBA00004496"/>
    </source>
</evidence>
<organism evidence="12 13">
    <name type="scientific">Prunus yedoensis var. nudiflora</name>
    <dbReference type="NCBI Taxonomy" id="2094558"/>
    <lineage>
        <taxon>Eukaryota</taxon>
        <taxon>Viridiplantae</taxon>
        <taxon>Streptophyta</taxon>
        <taxon>Embryophyta</taxon>
        <taxon>Tracheophyta</taxon>
        <taxon>Spermatophyta</taxon>
        <taxon>Magnoliopsida</taxon>
        <taxon>eudicotyledons</taxon>
        <taxon>Gunneridae</taxon>
        <taxon>Pentapetalae</taxon>
        <taxon>rosids</taxon>
        <taxon>fabids</taxon>
        <taxon>Rosales</taxon>
        <taxon>Rosaceae</taxon>
        <taxon>Amygdaloideae</taxon>
        <taxon>Amygdaleae</taxon>
        <taxon>Prunus</taxon>
    </lineage>
</organism>
<dbReference type="EC" id="3.4.19.1" evidence="5"/>